<evidence type="ECO:0000313" key="1">
    <source>
        <dbReference type="EMBL" id="MDO8052908.1"/>
    </source>
</evidence>
<protein>
    <submittedName>
        <fullName evidence="1">Uncharacterized protein</fullName>
    </submittedName>
</protein>
<gene>
    <name evidence="1" type="ORF">OC710_02665</name>
</gene>
<dbReference type="RefSeq" id="WP_275040461.1">
    <property type="nucleotide sequence ID" value="NZ_JAOSIS010000044.1"/>
</dbReference>
<dbReference type="EMBL" id="JAOSIS010000044">
    <property type="protein sequence ID" value="MDO8052908.1"/>
    <property type="molecule type" value="Genomic_DNA"/>
</dbReference>
<evidence type="ECO:0000313" key="2">
    <source>
        <dbReference type="Proteomes" id="UP001170667"/>
    </source>
</evidence>
<organism evidence="1 2">
    <name type="scientific">'Vigna radiata' phytoplasma</name>
    <dbReference type="NCBI Taxonomy" id="1177238"/>
    <lineage>
        <taxon>Bacteria</taxon>
        <taxon>Bacillati</taxon>
        <taxon>Mycoplasmatota</taxon>
        <taxon>Mollicutes</taxon>
        <taxon>Acholeplasmatales</taxon>
        <taxon>Acholeplasmataceae</taxon>
        <taxon>Candidatus Phytoplasma</taxon>
        <taxon>16SrIX (Pigeon pea witches'-broom group)</taxon>
    </lineage>
</organism>
<accession>A0ABT9D1H3</accession>
<dbReference type="Proteomes" id="UP001170667">
    <property type="component" value="Unassembled WGS sequence"/>
</dbReference>
<keyword evidence="2" id="KW-1185">Reference proteome</keyword>
<comment type="caution">
    <text evidence="1">The sequence shown here is derived from an EMBL/GenBank/DDBJ whole genome shotgun (WGS) entry which is preliminary data.</text>
</comment>
<name>A0ABT9D1H3_9MOLU</name>
<proteinExistence type="predicted"/>
<sequence length="42" mass="5013">MLIHAEKAKKESEETYEIFEKQYKNLIYSQLNELYEITSAEG</sequence>
<reference evidence="1 2" key="1">
    <citation type="journal article" date="2023" name="Int. J. Syst. Evol. Microbiol.">
        <title>The observation of taxonomic boundaries for the 16SrII and 16SrXXV phytoplasmas using genome-based delimitation.</title>
        <authorList>
            <person name="Rodrigues Jardim B."/>
            <person name="Tran-Nguyen L.T.T."/>
            <person name="Gambley C."/>
            <person name="Al-Sadi A.M."/>
            <person name="Al-Subhi A.M."/>
            <person name="Foissac X."/>
            <person name="Salar P."/>
            <person name="Cai H."/>
            <person name="Yang J.Y."/>
            <person name="Davis R."/>
            <person name="Jones L."/>
            <person name="Rodoni B."/>
            <person name="Constable F.E."/>
        </authorList>
    </citation>
    <scope>NUCLEOTIDE SEQUENCE [LARGE SCALE GENOMIC DNA]</scope>
    <source>
        <strain evidence="1">BAWM-TWN</strain>
    </source>
</reference>